<evidence type="ECO:0000256" key="1">
    <source>
        <dbReference type="ARBA" id="ARBA00004418"/>
    </source>
</evidence>
<evidence type="ECO:0000256" key="4">
    <source>
        <dbReference type="ARBA" id="ARBA00022764"/>
    </source>
</evidence>
<feature type="binding site" evidence="7">
    <location>
        <position position="87"/>
    </location>
    <ligand>
        <name>Cu cation</name>
        <dbReference type="ChEBI" id="CHEBI:23378"/>
    </ligand>
</feature>
<dbReference type="GO" id="GO:0005507">
    <property type="term" value="F:copper ion binding"/>
    <property type="evidence" value="ECO:0007669"/>
    <property type="project" value="InterPro"/>
</dbReference>
<comment type="cofactor">
    <cofactor evidence="7">
        <name>Cu cation</name>
        <dbReference type="ChEBI" id="CHEBI:23378"/>
    </cofactor>
    <text evidence="7">Binds 1 copper ion per subunit.</text>
</comment>
<dbReference type="InterPro" id="IPR008972">
    <property type="entry name" value="Cupredoxin"/>
</dbReference>
<dbReference type="Proteomes" id="UP000176299">
    <property type="component" value="Unassembled WGS sequence"/>
</dbReference>
<dbReference type="GO" id="GO:0009055">
    <property type="term" value="F:electron transfer activity"/>
    <property type="evidence" value="ECO:0007669"/>
    <property type="project" value="InterPro"/>
</dbReference>
<feature type="domain" description="Blue (type 1) copper" evidence="9">
    <location>
        <begin position="18"/>
        <end position="97"/>
    </location>
</feature>
<dbReference type="EMBL" id="MHCN01000010">
    <property type="protein sequence ID" value="OGY21952.1"/>
    <property type="molecule type" value="Genomic_DNA"/>
</dbReference>
<dbReference type="InterPro" id="IPR035668">
    <property type="entry name" value="Amicyanin"/>
</dbReference>
<accession>A0A1G1W2R4</accession>
<feature type="binding site" evidence="7">
    <location>
        <position position="50"/>
    </location>
    <ligand>
        <name>Cu cation</name>
        <dbReference type="ChEBI" id="CHEBI:23378"/>
    </ligand>
</feature>
<dbReference type="GO" id="GO:0042597">
    <property type="term" value="C:periplasmic space"/>
    <property type="evidence" value="ECO:0007669"/>
    <property type="project" value="UniProtKB-SubCell"/>
</dbReference>
<organism evidence="10 11">
    <name type="scientific">Candidatus Woykebacteria bacterium GWA1_44_8</name>
    <dbReference type="NCBI Taxonomy" id="1802591"/>
    <lineage>
        <taxon>Bacteria</taxon>
        <taxon>Candidatus Woykeibacteriota</taxon>
    </lineage>
</organism>
<dbReference type="PANTHER" id="PTHR36507:SF1">
    <property type="entry name" value="BLL1555 PROTEIN"/>
    <property type="match status" value="1"/>
</dbReference>
<dbReference type="PROSITE" id="PS00196">
    <property type="entry name" value="COPPER_BLUE"/>
    <property type="match status" value="1"/>
</dbReference>
<dbReference type="PANTHER" id="PTHR36507">
    <property type="entry name" value="BLL1555 PROTEIN"/>
    <property type="match status" value="1"/>
</dbReference>
<evidence type="ECO:0000313" key="11">
    <source>
        <dbReference type="Proteomes" id="UP000176299"/>
    </source>
</evidence>
<dbReference type="CDD" id="cd13921">
    <property type="entry name" value="Amicyanin"/>
    <property type="match status" value="1"/>
</dbReference>
<dbReference type="STRING" id="1802591.A2113_00770"/>
<proteinExistence type="predicted"/>
<name>A0A1G1W2R4_9BACT</name>
<keyword evidence="4" id="KW-0574">Periplasm</keyword>
<evidence type="ECO:0000313" key="10">
    <source>
        <dbReference type="EMBL" id="OGY21952.1"/>
    </source>
</evidence>
<keyword evidence="6 7" id="KW-0186">Copper</keyword>
<keyword evidence="3 7" id="KW-0479">Metal-binding</keyword>
<keyword evidence="5" id="KW-0249">Electron transport</keyword>
<dbReference type="InterPro" id="IPR000923">
    <property type="entry name" value="BlueCu_1"/>
</dbReference>
<evidence type="ECO:0000259" key="9">
    <source>
        <dbReference type="Pfam" id="PF00127"/>
    </source>
</evidence>
<dbReference type="Gene3D" id="2.60.40.420">
    <property type="entry name" value="Cupredoxins - blue copper proteins"/>
    <property type="match status" value="1"/>
</dbReference>
<feature type="compositionally biased region" description="Low complexity" evidence="8">
    <location>
        <begin position="1"/>
        <end position="19"/>
    </location>
</feature>
<dbReference type="InterPro" id="IPR052721">
    <property type="entry name" value="ET_Amicyanin"/>
</dbReference>
<dbReference type="PRINTS" id="PR00155">
    <property type="entry name" value="AMICYANIN"/>
</dbReference>
<evidence type="ECO:0000256" key="2">
    <source>
        <dbReference type="ARBA" id="ARBA00022448"/>
    </source>
</evidence>
<feature type="region of interest" description="Disordered" evidence="8">
    <location>
        <begin position="1"/>
        <end position="22"/>
    </location>
</feature>
<reference evidence="10 11" key="1">
    <citation type="journal article" date="2016" name="Nat. Commun.">
        <title>Thousands of microbial genomes shed light on interconnected biogeochemical processes in an aquifer system.</title>
        <authorList>
            <person name="Anantharaman K."/>
            <person name="Brown C.T."/>
            <person name="Hug L.A."/>
            <person name="Sharon I."/>
            <person name="Castelle C.J."/>
            <person name="Probst A.J."/>
            <person name="Thomas B.C."/>
            <person name="Singh A."/>
            <person name="Wilkins M.J."/>
            <person name="Karaoz U."/>
            <person name="Brodie E.L."/>
            <person name="Williams K.H."/>
            <person name="Hubbard S.S."/>
            <person name="Banfield J.F."/>
        </authorList>
    </citation>
    <scope>NUCLEOTIDE SEQUENCE [LARGE SCALE GENOMIC DNA]</scope>
</reference>
<evidence type="ECO:0000256" key="8">
    <source>
        <dbReference type="SAM" id="MobiDB-lite"/>
    </source>
</evidence>
<dbReference type="InterPro" id="IPR002386">
    <property type="entry name" value="Amicyanin/Pseudoazurin"/>
</dbReference>
<keyword evidence="2" id="KW-0813">Transport</keyword>
<feature type="binding site" evidence="7">
    <location>
        <position position="84"/>
    </location>
    <ligand>
        <name>Cu cation</name>
        <dbReference type="ChEBI" id="CHEBI:23378"/>
    </ligand>
</feature>
<evidence type="ECO:0000256" key="6">
    <source>
        <dbReference type="ARBA" id="ARBA00023008"/>
    </source>
</evidence>
<sequence length="97" mass="10540">MANESQPTTNTSETTKPNTVSIESFSFKPSEITVKAGTEVTWMNNDSVTHTVTSDTNAFESGELAAGETYKHTFEEIGTFAYHCTPHSSMTGKVTVQ</sequence>
<dbReference type="Pfam" id="PF00127">
    <property type="entry name" value="Copper-bind"/>
    <property type="match status" value="1"/>
</dbReference>
<evidence type="ECO:0000256" key="3">
    <source>
        <dbReference type="ARBA" id="ARBA00022723"/>
    </source>
</evidence>
<comment type="subcellular location">
    <subcellularLocation>
        <location evidence="1">Periplasm</location>
    </subcellularLocation>
</comment>
<evidence type="ECO:0000256" key="5">
    <source>
        <dbReference type="ARBA" id="ARBA00022982"/>
    </source>
</evidence>
<dbReference type="AlphaFoldDB" id="A0A1G1W2R4"/>
<evidence type="ECO:0000256" key="7">
    <source>
        <dbReference type="PIRSR" id="PIRSR602386-1"/>
    </source>
</evidence>
<gene>
    <name evidence="10" type="ORF">A2113_00770</name>
</gene>
<protein>
    <recommendedName>
        <fullName evidence="9">Blue (type 1) copper domain-containing protein</fullName>
    </recommendedName>
</protein>
<dbReference type="SUPFAM" id="SSF49503">
    <property type="entry name" value="Cupredoxins"/>
    <property type="match status" value="1"/>
</dbReference>
<comment type="caution">
    <text evidence="10">The sequence shown here is derived from an EMBL/GenBank/DDBJ whole genome shotgun (WGS) entry which is preliminary data.</text>
</comment>
<dbReference type="InterPro" id="IPR028871">
    <property type="entry name" value="BlueCu_1_BS"/>
</dbReference>